<accession>A0A6J5SPY2</accession>
<dbReference type="EMBL" id="LR798432">
    <property type="protein sequence ID" value="CAB5231501.1"/>
    <property type="molecule type" value="Genomic_DNA"/>
</dbReference>
<name>A0A6J5SPY2_9CAUD</name>
<dbReference type="GO" id="GO:0032259">
    <property type="term" value="P:methylation"/>
    <property type="evidence" value="ECO:0007669"/>
    <property type="project" value="UniProtKB-KW"/>
</dbReference>
<keyword evidence="2 12" id="KW-0489">Methyltransferase</keyword>
<dbReference type="Pfam" id="PF01555">
    <property type="entry name" value="N6_N4_Mtase"/>
    <property type="match status" value="1"/>
</dbReference>
<dbReference type="EMBL" id="LR797145">
    <property type="protein sequence ID" value="CAB4190467.1"/>
    <property type="molecule type" value="Genomic_DNA"/>
</dbReference>
<dbReference type="PANTHER" id="PTHR13370">
    <property type="entry name" value="RNA METHYLASE-RELATED"/>
    <property type="match status" value="1"/>
</dbReference>
<comment type="similarity">
    <text evidence="1">Belongs to the N(4)/N(6)-methyltransferase family.</text>
</comment>
<dbReference type="EMBL" id="LR797496">
    <property type="protein sequence ID" value="CAB4220096.1"/>
    <property type="molecule type" value="Genomic_DNA"/>
</dbReference>
<evidence type="ECO:0000256" key="2">
    <source>
        <dbReference type="ARBA" id="ARBA00022603"/>
    </source>
</evidence>
<gene>
    <name evidence="8" type="ORF">UFOVP1036_80</name>
    <name evidence="9" type="ORF">UFOVP1132_88</name>
    <name evidence="10" type="ORF">UFOVP1190_63</name>
    <name evidence="11" type="ORF">UFOVP1248_64</name>
    <name evidence="12" type="ORF">UFOVP1493_22</name>
    <name evidence="14" type="ORF">UFOVP1584_94</name>
    <name evidence="13" type="ORF">UFOVP1635_72</name>
    <name evidence="5" type="ORF">UFOVP521_14</name>
    <name evidence="6" type="ORF">UFOVP856_87</name>
    <name evidence="7" type="ORF">UFOVP967_102</name>
</gene>
<evidence type="ECO:0000256" key="1">
    <source>
        <dbReference type="ARBA" id="ARBA00006594"/>
    </source>
</evidence>
<dbReference type="InterPro" id="IPR002052">
    <property type="entry name" value="DNA_methylase_N6_adenine_CS"/>
</dbReference>
<evidence type="ECO:0000313" key="13">
    <source>
        <dbReference type="EMBL" id="CAB4220096.1"/>
    </source>
</evidence>
<evidence type="ECO:0000313" key="12">
    <source>
        <dbReference type="EMBL" id="CAB4217319.1"/>
    </source>
</evidence>
<feature type="domain" description="DNA methylase N-4/N-6" evidence="4">
    <location>
        <begin position="140"/>
        <end position="210"/>
    </location>
</feature>
<dbReference type="InterPro" id="IPR001091">
    <property type="entry name" value="RM_Methyltransferase"/>
</dbReference>
<dbReference type="EMBL" id="LR797088">
    <property type="protein sequence ID" value="CAB4186330.1"/>
    <property type="molecule type" value="Genomic_DNA"/>
</dbReference>
<keyword evidence="3" id="KW-0808">Transferase</keyword>
<dbReference type="Gene3D" id="3.40.50.150">
    <property type="entry name" value="Vaccinia Virus protein VP39"/>
    <property type="match status" value="1"/>
</dbReference>
<sequence>MVDIFSEGNGWQIIHGDCREILGSLDSKSAIISDPPYGINWSPVQTLTKGRVGKHPPNKFVGESIIYGDKEIFDPSHLLSFPTIILFGANNFAHLLPPSRGWVVWDKKDGEKPMLFADCDMIYTNKDHPARLLTHRWVGYRRGPETGTPRLHPTQKPVALMRALIERYTKPGDLIVDPYMGSGTTLVAAIQCGRKAIGIEIDENYCQISTDRVKQAYFLGENEEDVSTT</sequence>
<evidence type="ECO:0000313" key="6">
    <source>
        <dbReference type="EMBL" id="CAB4168010.1"/>
    </source>
</evidence>
<dbReference type="SUPFAM" id="SSF53335">
    <property type="entry name" value="S-adenosyl-L-methionine-dependent methyltransferases"/>
    <property type="match status" value="1"/>
</dbReference>
<evidence type="ECO:0000313" key="7">
    <source>
        <dbReference type="EMBL" id="CAB4174972.1"/>
    </source>
</evidence>
<dbReference type="PRINTS" id="PR00508">
    <property type="entry name" value="S21N4MTFRASE"/>
</dbReference>
<dbReference type="EMBL" id="LR796910">
    <property type="protein sequence ID" value="CAB4174972.1"/>
    <property type="molecule type" value="Genomic_DNA"/>
</dbReference>
<dbReference type="EMBL" id="LR797192">
    <property type="protein sequence ID" value="CAB4192690.1"/>
    <property type="molecule type" value="Genomic_DNA"/>
</dbReference>
<evidence type="ECO:0000313" key="11">
    <source>
        <dbReference type="EMBL" id="CAB4192690.1"/>
    </source>
</evidence>
<evidence type="ECO:0000313" key="10">
    <source>
        <dbReference type="EMBL" id="CAB4190467.1"/>
    </source>
</evidence>
<dbReference type="PANTHER" id="PTHR13370:SF3">
    <property type="entry name" value="TRNA (GUANINE(10)-N2)-METHYLTRANSFERASE HOMOLOG"/>
    <property type="match status" value="1"/>
</dbReference>
<proteinExistence type="inferred from homology"/>
<dbReference type="PROSITE" id="PS00092">
    <property type="entry name" value="N6_MTASE"/>
    <property type="match status" value="1"/>
</dbReference>
<dbReference type="EMBL" id="LR796496">
    <property type="protein sequence ID" value="CAB4148284.1"/>
    <property type="molecule type" value="Genomic_DNA"/>
</dbReference>
<dbReference type="InterPro" id="IPR002941">
    <property type="entry name" value="DNA_methylase_N4/N6"/>
</dbReference>
<evidence type="ECO:0000313" key="14">
    <source>
        <dbReference type="EMBL" id="CAB5231501.1"/>
    </source>
</evidence>
<dbReference type="EMBL" id="LR796811">
    <property type="protein sequence ID" value="CAB4168010.1"/>
    <property type="molecule type" value="Genomic_DNA"/>
</dbReference>
<dbReference type="GO" id="GO:0003677">
    <property type="term" value="F:DNA binding"/>
    <property type="evidence" value="ECO:0007669"/>
    <property type="project" value="InterPro"/>
</dbReference>
<dbReference type="GO" id="GO:0009007">
    <property type="term" value="F:site-specific DNA-methyltransferase (adenine-specific) activity"/>
    <property type="evidence" value="ECO:0007669"/>
    <property type="project" value="TreeGrafter"/>
</dbReference>
<dbReference type="InterPro" id="IPR029063">
    <property type="entry name" value="SAM-dependent_MTases_sf"/>
</dbReference>
<dbReference type="EMBL" id="LR796991">
    <property type="protein sequence ID" value="CAB4180686.1"/>
    <property type="molecule type" value="Genomic_DNA"/>
</dbReference>
<evidence type="ECO:0000313" key="8">
    <source>
        <dbReference type="EMBL" id="CAB4180686.1"/>
    </source>
</evidence>
<evidence type="ECO:0000256" key="3">
    <source>
        <dbReference type="ARBA" id="ARBA00022679"/>
    </source>
</evidence>
<protein>
    <submittedName>
        <fullName evidence="12">DNA methylase N-4/N-6</fullName>
    </submittedName>
</protein>
<evidence type="ECO:0000313" key="5">
    <source>
        <dbReference type="EMBL" id="CAB4148284.1"/>
    </source>
</evidence>
<dbReference type="GO" id="GO:0008170">
    <property type="term" value="F:N-methyltransferase activity"/>
    <property type="evidence" value="ECO:0007669"/>
    <property type="project" value="InterPro"/>
</dbReference>
<organism evidence="12">
    <name type="scientific">uncultured Caudovirales phage</name>
    <dbReference type="NCBI Taxonomy" id="2100421"/>
    <lineage>
        <taxon>Viruses</taxon>
        <taxon>Duplodnaviria</taxon>
        <taxon>Heunggongvirae</taxon>
        <taxon>Uroviricota</taxon>
        <taxon>Caudoviricetes</taxon>
        <taxon>Peduoviridae</taxon>
        <taxon>Maltschvirus</taxon>
        <taxon>Maltschvirus maltsch</taxon>
    </lineage>
</organism>
<reference evidence="12" key="1">
    <citation type="submission" date="2020-05" db="EMBL/GenBank/DDBJ databases">
        <authorList>
            <person name="Chiriac C."/>
            <person name="Salcher M."/>
            <person name="Ghai R."/>
            <person name="Kavagutti S V."/>
        </authorList>
    </citation>
    <scope>NUCLEOTIDE SEQUENCE</scope>
</reference>
<evidence type="ECO:0000313" key="9">
    <source>
        <dbReference type="EMBL" id="CAB4186330.1"/>
    </source>
</evidence>
<evidence type="ECO:0000259" key="4">
    <source>
        <dbReference type="Pfam" id="PF01555"/>
    </source>
</evidence>
<dbReference type="EMBL" id="LR797456">
    <property type="protein sequence ID" value="CAB4217319.1"/>
    <property type="molecule type" value="Genomic_DNA"/>
</dbReference>